<name>A0A4U1I6K3_9BACT</name>
<comment type="caution">
    <text evidence="2">The sequence shown here is derived from an EMBL/GenBank/DDBJ whole genome shotgun (WGS) entry which is preliminary data.</text>
</comment>
<organism evidence="2 3">
    <name type="scientific">Polyangium fumosum</name>
    <dbReference type="NCBI Taxonomy" id="889272"/>
    <lineage>
        <taxon>Bacteria</taxon>
        <taxon>Pseudomonadati</taxon>
        <taxon>Myxococcota</taxon>
        <taxon>Polyangia</taxon>
        <taxon>Polyangiales</taxon>
        <taxon>Polyangiaceae</taxon>
        <taxon>Polyangium</taxon>
    </lineage>
</organism>
<evidence type="ECO:0000313" key="3">
    <source>
        <dbReference type="Proteomes" id="UP000309215"/>
    </source>
</evidence>
<dbReference type="OrthoDB" id="1551210at2"/>
<dbReference type="NCBIfam" id="NF033580">
    <property type="entry name" value="transpos_IS5_3"/>
    <property type="match status" value="1"/>
</dbReference>
<dbReference type="Proteomes" id="UP000309215">
    <property type="component" value="Unassembled WGS sequence"/>
</dbReference>
<gene>
    <name evidence="2" type="ORF">E8A74_51455</name>
</gene>
<dbReference type="PANTHER" id="PTHR46637:SF1">
    <property type="entry name" value="BLL5188 PROTEIN"/>
    <property type="match status" value="1"/>
</dbReference>
<sequence>MSSNILLCRINRTRDGPAVGTFLVLATYAGVDLTDPQWALLEPLIPAPRVRADRRGRPWKDAREVLNGILWILRTGARWADLPERYPSYQTCHRRFQQWSKDGTLERILYALAGDLRDRGQIDLSEAFVDAHPNPRKT</sequence>
<keyword evidence="3" id="KW-1185">Reference proteome</keyword>
<dbReference type="InterPro" id="IPR025161">
    <property type="entry name" value="IS402-like_dom"/>
</dbReference>
<dbReference type="AlphaFoldDB" id="A0A4U1I6K3"/>
<proteinExistence type="predicted"/>
<dbReference type="PANTHER" id="PTHR46637">
    <property type="entry name" value="TIS1421-TRANSPOSASE PROTEIN A"/>
    <property type="match status" value="1"/>
</dbReference>
<dbReference type="InterPro" id="IPR052909">
    <property type="entry name" value="Transposase_6_like"/>
</dbReference>
<protein>
    <submittedName>
        <fullName evidence="2">IS5 family transposase</fullName>
    </submittedName>
</protein>
<dbReference type="Pfam" id="PF13340">
    <property type="entry name" value="DUF4096"/>
    <property type="match status" value="1"/>
</dbReference>
<dbReference type="EMBL" id="SSMQ01000169">
    <property type="protein sequence ID" value="TKC89014.1"/>
    <property type="molecule type" value="Genomic_DNA"/>
</dbReference>
<evidence type="ECO:0000259" key="1">
    <source>
        <dbReference type="Pfam" id="PF13340"/>
    </source>
</evidence>
<reference evidence="2 3" key="1">
    <citation type="submission" date="2019-04" db="EMBL/GenBank/DDBJ databases">
        <authorList>
            <person name="Li Y."/>
            <person name="Wang J."/>
        </authorList>
    </citation>
    <scope>NUCLEOTIDE SEQUENCE [LARGE SCALE GENOMIC DNA]</scope>
    <source>
        <strain evidence="2 3">DSM 14668</strain>
    </source>
</reference>
<evidence type="ECO:0000313" key="2">
    <source>
        <dbReference type="EMBL" id="TKC89014.1"/>
    </source>
</evidence>
<accession>A0A4U1I6K3</accession>
<feature type="domain" description="Insertion element IS402-like" evidence="1">
    <location>
        <begin position="33"/>
        <end position="108"/>
    </location>
</feature>